<dbReference type="Proteomes" id="UP000809789">
    <property type="component" value="Unassembled WGS sequence"/>
</dbReference>
<dbReference type="SUPFAM" id="SSF111347">
    <property type="entry name" value="Rap/Ran-GAP"/>
    <property type="match status" value="1"/>
</dbReference>
<dbReference type="Gene3D" id="3.40.50.11210">
    <property type="entry name" value="Rap/Ran-GAP"/>
    <property type="match status" value="1"/>
</dbReference>
<evidence type="ECO:0000256" key="2">
    <source>
        <dbReference type="SAM" id="MobiDB-lite"/>
    </source>
</evidence>
<dbReference type="GO" id="GO:0032007">
    <property type="term" value="P:negative regulation of TOR signaling"/>
    <property type="evidence" value="ECO:0007669"/>
    <property type="project" value="TreeGrafter"/>
</dbReference>
<feature type="compositionally biased region" description="Polar residues" evidence="2">
    <location>
        <begin position="33"/>
        <end position="60"/>
    </location>
</feature>
<feature type="region of interest" description="Disordered" evidence="2">
    <location>
        <begin position="1"/>
        <end position="60"/>
    </location>
</feature>
<dbReference type="Pfam" id="PF11864">
    <property type="entry name" value="DUF3384"/>
    <property type="match status" value="1"/>
</dbReference>
<dbReference type="GO" id="GO:0051056">
    <property type="term" value="P:regulation of small GTPase mediated signal transduction"/>
    <property type="evidence" value="ECO:0007669"/>
    <property type="project" value="InterPro"/>
</dbReference>
<name>A0A8K0KW06_9PEZI</name>
<protein>
    <recommendedName>
        <fullName evidence="3">Rap-GAP domain-containing protein</fullName>
    </recommendedName>
</protein>
<dbReference type="InterPro" id="IPR024584">
    <property type="entry name" value="Tuberin_N"/>
</dbReference>
<sequence length="1396" mass="155091">MSVPRPPGVTPDKRRASQIFSSFTLPSRLARPQWSTTTSPNSFSKAQPRPQQSEEASSLQHDLQQIVLDGQNRQNAIYSLEKLLKTTILNSSEVAATFDVARHFQASDQPELVNIGCNLLRVIFRHQNVPQSLRVEFVKSTSSQTDPLHIQHQPRCLSDATNGGRNIDGLEHMILVRVCDLTGRCLQLCIEAEKEDSAVPKAVQADLQEVFEEALGLLRSTVLYGPSIDGTSHSYIITETRHMIEKVTFPSSLLKLLEILDAFITRGELPETSLVPVIECLCALYAKSSQLSQSPILSKAKQTLEWLFSTHVKDQLLETLASTLEKACCPSDFDASLGTGALQLLTVILSDEALCDDTEIDIDVILTILRGKQFAEHYDLLNNASLLLVALMQMPTLQSLLLSAPDWENFAGALLNTYMDVKKAGSRINAQTSTSLDTAIATLDKLDLISIRQRYQLHMLYLELGHHLPEELTEDLLRTYERSLHTGDAHRETKLIINNFVASGVVKPHLRFLAASMVRTIILDVQQTEPTVAKDCIRLLLDVLLQSSMGSTLQNQLVMIVVDYLTITDPEDETLFEMTVEKLCEAAKQVRYSDAASNGDVIRPTTAKPIAVGLGLLFMRNVNVSAQRIQLLMNEFLIMLRGKDIDPAASVMLLRVLFRLRSDINNRIFLAVNPEGEGLAATLSKAMKHMTNSSKPTSRASSFSDSGPVWMYGQVRGLPEDPPSAVSDVLSSKVNNTTGAVALDMKTWLKYATSIIAKKDGDWEVFSYTVVHLGAQLTNQSLFTDAIPELCDLRALLCTQLKDDSVYKPGEHTGIKSGDVAACLYHVLTMLIGYHHHFKRHETEDMISAFINGFGAWGNRTTVACIHALTLCCYELPKSLERDLVRILSGMSTSITKPGAAMHVLEFLAGLSRLHHLSRTFRGDEIKMVFGVCFSYIDNVRNARVDEQQKSRVASLTRNNDRSHDLLDATDELPEYVFALAYFVITFWFLALKQADRQEYFDWVQSRLLKEIDGKREEQALVTLDFAWRITQRITGGVSLTPPSANTPEVSLASQYSLMTLHKSAQSPSEVHVIDRRASGTDEWSIEATSADMEEVLRSQVLGKSLNPFPDAMDPIALQYDGRAASSISLFDRVSPVDFFKAGILYVGEDQSSESAILSNQRGSPDYNLMLHSLGNALPLQGCKFNTCGLDTSEAQTDGEMTIWSRDDVTAIVFHVTTLMPNHLHDPARNFKKLHIGNDYVNVIFNNSGSPWKTGTIPSAFDYVYIVVSPEARSTFIETRTVQNMDKDWFEKSWFKVQVLTKEGFPNVGSASETKVVSGKALGLYVKNLVLNACIFADVWAVKEGGGGGGSWRSRLNQLKNIRERYGKKEVEETSEGTSKDKGKENTKGKGKEAKK</sequence>
<dbReference type="InterPro" id="IPR018515">
    <property type="entry name" value="Tuberin-type_domain"/>
</dbReference>
<feature type="region of interest" description="Disordered" evidence="2">
    <location>
        <begin position="1367"/>
        <end position="1396"/>
    </location>
</feature>
<keyword evidence="5" id="KW-1185">Reference proteome</keyword>
<dbReference type="GO" id="GO:0005634">
    <property type="term" value="C:nucleus"/>
    <property type="evidence" value="ECO:0007669"/>
    <property type="project" value="InterPro"/>
</dbReference>
<dbReference type="GO" id="GO:0005096">
    <property type="term" value="F:GTPase activator activity"/>
    <property type="evidence" value="ECO:0007669"/>
    <property type="project" value="UniProtKB-KW"/>
</dbReference>
<dbReference type="InterPro" id="IPR035974">
    <property type="entry name" value="Rap/Ran-GAP_sf"/>
</dbReference>
<dbReference type="Pfam" id="PF03542">
    <property type="entry name" value="Tuberin"/>
    <property type="match status" value="1"/>
</dbReference>
<dbReference type="InterPro" id="IPR000331">
    <property type="entry name" value="Rap/Ran_GAP_dom"/>
</dbReference>
<proteinExistence type="predicted"/>
<evidence type="ECO:0000313" key="4">
    <source>
        <dbReference type="EMBL" id="KAG8623628.1"/>
    </source>
</evidence>
<evidence type="ECO:0000259" key="3">
    <source>
        <dbReference type="PROSITE" id="PS50085"/>
    </source>
</evidence>
<evidence type="ECO:0000256" key="1">
    <source>
        <dbReference type="ARBA" id="ARBA00022468"/>
    </source>
</evidence>
<dbReference type="Pfam" id="PF02145">
    <property type="entry name" value="Rap_GAP"/>
    <property type="match status" value="1"/>
</dbReference>
<reference evidence="4" key="1">
    <citation type="submission" date="2021-07" db="EMBL/GenBank/DDBJ databases">
        <title>Elsinoe batatas strain:CRI-CJ2 Genome sequencing and assembly.</title>
        <authorList>
            <person name="Huang L."/>
        </authorList>
    </citation>
    <scope>NUCLEOTIDE SEQUENCE</scope>
    <source>
        <strain evidence="4">CRI-CJ2</strain>
    </source>
</reference>
<keyword evidence="1" id="KW-0343">GTPase activation</keyword>
<dbReference type="InterPro" id="IPR027107">
    <property type="entry name" value="Tuberin/Ral-act_asu"/>
</dbReference>
<dbReference type="GO" id="GO:0033596">
    <property type="term" value="C:TSC1-TSC2 complex"/>
    <property type="evidence" value="ECO:0007669"/>
    <property type="project" value="TreeGrafter"/>
</dbReference>
<organism evidence="4 5">
    <name type="scientific">Elsinoe batatas</name>
    <dbReference type="NCBI Taxonomy" id="2601811"/>
    <lineage>
        <taxon>Eukaryota</taxon>
        <taxon>Fungi</taxon>
        <taxon>Dikarya</taxon>
        <taxon>Ascomycota</taxon>
        <taxon>Pezizomycotina</taxon>
        <taxon>Dothideomycetes</taxon>
        <taxon>Dothideomycetidae</taxon>
        <taxon>Myriangiales</taxon>
        <taxon>Elsinoaceae</taxon>
        <taxon>Elsinoe</taxon>
    </lineage>
</organism>
<dbReference type="PANTHER" id="PTHR10063">
    <property type="entry name" value="TUBERIN"/>
    <property type="match status" value="1"/>
</dbReference>
<dbReference type="PROSITE" id="PS50085">
    <property type="entry name" value="RAPGAP"/>
    <property type="match status" value="1"/>
</dbReference>
<dbReference type="PANTHER" id="PTHR10063:SF0">
    <property type="entry name" value="TUBERIN"/>
    <property type="match status" value="1"/>
</dbReference>
<gene>
    <name evidence="4" type="ORF">KVT40_008604</name>
</gene>
<evidence type="ECO:0000313" key="5">
    <source>
        <dbReference type="Proteomes" id="UP000809789"/>
    </source>
</evidence>
<feature type="domain" description="Rap-GAP" evidence="3">
    <location>
        <begin position="1128"/>
        <end position="1362"/>
    </location>
</feature>
<comment type="caution">
    <text evidence="4">The sequence shown here is derived from an EMBL/GenBank/DDBJ whole genome shotgun (WGS) entry which is preliminary data.</text>
</comment>
<accession>A0A8K0KW06</accession>
<dbReference type="EMBL" id="JAESVG020000010">
    <property type="protein sequence ID" value="KAG8623628.1"/>
    <property type="molecule type" value="Genomic_DNA"/>
</dbReference>